<evidence type="ECO:0000313" key="2">
    <source>
        <dbReference type="EMBL" id="ETO27758.1"/>
    </source>
</evidence>
<accession>X6NPA8</accession>
<name>X6NPA8_RETFI</name>
<comment type="caution">
    <text evidence="2">The sequence shown here is derived from an EMBL/GenBank/DDBJ whole genome shotgun (WGS) entry which is preliminary data.</text>
</comment>
<feature type="compositionally biased region" description="Basic and acidic residues" evidence="1">
    <location>
        <begin position="56"/>
        <end position="65"/>
    </location>
</feature>
<feature type="region of interest" description="Disordered" evidence="1">
    <location>
        <begin position="1"/>
        <end position="21"/>
    </location>
</feature>
<reference evidence="2 3" key="1">
    <citation type="journal article" date="2013" name="Curr. Biol.">
        <title>The Genome of the Foraminiferan Reticulomyxa filosa.</title>
        <authorList>
            <person name="Glockner G."/>
            <person name="Hulsmann N."/>
            <person name="Schleicher M."/>
            <person name="Noegel A.A."/>
            <person name="Eichinger L."/>
            <person name="Gallinger C."/>
            <person name="Pawlowski J."/>
            <person name="Sierra R."/>
            <person name="Euteneuer U."/>
            <person name="Pillet L."/>
            <person name="Moustafa A."/>
            <person name="Platzer M."/>
            <person name="Groth M."/>
            <person name="Szafranski K."/>
            <person name="Schliwa M."/>
        </authorList>
    </citation>
    <scope>NUCLEOTIDE SEQUENCE [LARGE SCALE GENOMIC DNA]</scope>
</reference>
<evidence type="ECO:0000256" key="1">
    <source>
        <dbReference type="SAM" id="MobiDB-lite"/>
    </source>
</evidence>
<proteinExistence type="predicted"/>
<sequence length="85" mass="9198">MGSITTSNDLNNETAINSTNNTLDDFFADTGKSIATEKVKQSNIASALKTKIDMKTDSTATDKSKKTTYGASNTTSNFDSDFDNW</sequence>
<feature type="compositionally biased region" description="Polar residues" evidence="1">
    <location>
        <begin position="69"/>
        <end position="79"/>
    </location>
</feature>
<dbReference type="EMBL" id="ASPP01007064">
    <property type="protein sequence ID" value="ETO27758.1"/>
    <property type="molecule type" value="Genomic_DNA"/>
</dbReference>
<dbReference type="Proteomes" id="UP000023152">
    <property type="component" value="Unassembled WGS sequence"/>
</dbReference>
<evidence type="ECO:0000313" key="3">
    <source>
        <dbReference type="Proteomes" id="UP000023152"/>
    </source>
</evidence>
<gene>
    <name evidence="2" type="ORF">RFI_09373</name>
</gene>
<protein>
    <submittedName>
        <fullName evidence="2">Uncharacterized protein</fullName>
    </submittedName>
</protein>
<keyword evidence="3" id="KW-1185">Reference proteome</keyword>
<dbReference type="AlphaFoldDB" id="X6NPA8"/>
<organism evidence="2 3">
    <name type="scientific">Reticulomyxa filosa</name>
    <dbReference type="NCBI Taxonomy" id="46433"/>
    <lineage>
        <taxon>Eukaryota</taxon>
        <taxon>Sar</taxon>
        <taxon>Rhizaria</taxon>
        <taxon>Retaria</taxon>
        <taxon>Foraminifera</taxon>
        <taxon>Monothalamids</taxon>
        <taxon>Reticulomyxidae</taxon>
        <taxon>Reticulomyxa</taxon>
    </lineage>
</organism>
<feature type="region of interest" description="Disordered" evidence="1">
    <location>
        <begin position="56"/>
        <end position="85"/>
    </location>
</feature>